<protein>
    <submittedName>
        <fullName evidence="1">Uncharacterized protein</fullName>
    </submittedName>
</protein>
<gene>
    <name evidence="1" type="ORF">DSO57_1022538</name>
</gene>
<sequence>MGGWDPVTVTNWLHLNNLKYEQIHKFIHPTICPAMAVDWKTKGFSPLEARQWASIQIQIDLAVSLRDLKIHPSMINKFLSSGYTWTKLLNTQLRNTQ</sequence>
<evidence type="ECO:0000313" key="2">
    <source>
        <dbReference type="Proteomes" id="UP001165960"/>
    </source>
</evidence>
<dbReference type="Proteomes" id="UP001165960">
    <property type="component" value="Unassembled WGS sequence"/>
</dbReference>
<organism evidence="1 2">
    <name type="scientific">Entomophthora muscae</name>
    <dbReference type="NCBI Taxonomy" id="34485"/>
    <lineage>
        <taxon>Eukaryota</taxon>
        <taxon>Fungi</taxon>
        <taxon>Fungi incertae sedis</taxon>
        <taxon>Zoopagomycota</taxon>
        <taxon>Entomophthoromycotina</taxon>
        <taxon>Entomophthoromycetes</taxon>
        <taxon>Entomophthorales</taxon>
        <taxon>Entomophthoraceae</taxon>
        <taxon>Entomophthora</taxon>
    </lineage>
</organism>
<proteinExistence type="predicted"/>
<dbReference type="EMBL" id="QTSX02002243">
    <property type="protein sequence ID" value="KAJ9076824.1"/>
    <property type="molecule type" value="Genomic_DNA"/>
</dbReference>
<evidence type="ECO:0000313" key="1">
    <source>
        <dbReference type="EMBL" id="KAJ9076824.1"/>
    </source>
</evidence>
<reference evidence="1" key="1">
    <citation type="submission" date="2022-04" db="EMBL/GenBank/DDBJ databases">
        <title>Genome of the entomopathogenic fungus Entomophthora muscae.</title>
        <authorList>
            <person name="Elya C."/>
            <person name="Lovett B.R."/>
            <person name="Lee E."/>
            <person name="Macias A.M."/>
            <person name="Hajek A.E."/>
            <person name="De Bivort B.L."/>
            <person name="Kasson M.T."/>
            <person name="De Fine Licht H.H."/>
            <person name="Stajich J.E."/>
        </authorList>
    </citation>
    <scope>NUCLEOTIDE SEQUENCE</scope>
    <source>
        <strain evidence="1">Berkeley</strain>
    </source>
</reference>
<comment type="caution">
    <text evidence="1">The sequence shown here is derived from an EMBL/GenBank/DDBJ whole genome shotgun (WGS) entry which is preliminary data.</text>
</comment>
<keyword evidence="2" id="KW-1185">Reference proteome</keyword>
<name>A0ACC2TQ04_9FUNG</name>
<accession>A0ACC2TQ04</accession>